<proteinExistence type="inferred from homology"/>
<dbReference type="PANTHER" id="PTHR22993:SF9">
    <property type="entry name" value="FORMAMIDOPYRIMIDINE-DNA GLYCOSYLASE"/>
    <property type="match status" value="1"/>
</dbReference>
<dbReference type="STRING" id="675864.SAMN04489747_1300"/>
<dbReference type="Pfam" id="PF01149">
    <property type="entry name" value="Fapy_DNA_glyco"/>
    <property type="match status" value="1"/>
</dbReference>
<dbReference type="AlphaFoldDB" id="A0A1G6VZI7"/>
<dbReference type="OrthoDB" id="9800855at2"/>
<dbReference type="InterPro" id="IPR010979">
    <property type="entry name" value="Ribosomal_uS13-like_H2TH"/>
</dbReference>
<evidence type="ECO:0000259" key="15">
    <source>
        <dbReference type="PROSITE" id="PS51068"/>
    </source>
</evidence>
<evidence type="ECO:0000256" key="13">
    <source>
        <dbReference type="PROSITE-ProRule" id="PRU00391"/>
    </source>
</evidence>
<dbReference type="RefSeq" id="WP_090591714.1">
    <property type="nucleotide sequence ID" value="NZ_LT629688.1"/>
</dbReference>
<evidence type="ECO:0000256" key="8">
    <source>
        <dbReference type="ARBA" id="ARBA00023125"/>
    </source>
</evidence>
<dbReference type="GO" id="GO:0003684">
    <property type="term" value="F:damaged DNA binding"/>
    <property type="evidence" value="ECO:0007669"/>
    <property type="project" value="InterPro"/>
</dbReference>
<evidence type="ECO:0000256" key="4">
    <source>
        <dbReference type="ARBA" id="ARBA00022763"/>
    </source>
</evidence>
<dbReference type="Gene3D" id="1.10.8.50">
    <property type="match status" value="1"/>
</dbReference>
<comment type="catalytic activity">
    <reaction evidence="1">
        <text>Hydrolysis of DNA containing ring-opened 7-methylguanine residues, releasing 2,6-diamino-4-hydroxy-5-(N-methyl)formamidopyrimidine.</text>
        <dbReference type="EC" id="3.2.2.23"/>
    </reaction>
</comment>
<keyword evidence="5 13" id="KW-0863">Zinc-finger</keyword>
<evidence type="ECO:0000256" key="1">
    <source>
        <dbReference type="ARBA" id="ARBA00001668"/>
    </source>
</evidence>
<dbReference type="SMART" id="SM01232">
    <property type="entry name" value="H2TH"/>
    <property type="match status" value="1"/>
</dbReference>
<dbReference type="PROSITE" id="PS51068">
    <property type="entry name" value="FPG_CAT"/>
    <property type="match status" value="1"/>
</dbReference>
<keyword evidence="17" id="KW-1185">Reference proteome</keyword>
<dbReference type="InterPro" id="IPR000214">
    <property type="entry name" value="Znf_DNA_glyclase/AP_lyase"/>
</dbReference>
<keyword evidence="9" id="KW-0234">DNA repair</keyword>
<keyword evidence="6" id="KW-0378">Hydrolase</keyword>
<dbReference type="PROSITE" id="PS51066">
    <property type="entry name" value="ZF_FPG_2"/>
    <property type="match status" value="1"/>
</dbReference>
<dbReference type="PANTHER" id="PTHR22993">
    <property type="entry name" value="FORMAMIDOPYRIMIDINE-DNA GLYCOSYLASE"/>
    <property type="match status" value="1"/>
</dbReference>
<dbReference type="InterPro" id="IPR015886">
    <property type="entry name" value="H2TH_FPG"/>
</dbReference>
<keyword evidence="7" id="KW-0862">Zinc</keyword>
<dbReference type="InterPro" id="IPR012319">
    <property type="entry name" value="FPG_cat"/>
</dbReference>
<dbReference type="SUPFAM" id="SSF46946">
    <property type="entry name" value="S13-like H2TH domain"/>
    <property type="match status" value="1"/>
</dbReference>
<dbReference type="GO" id="GO:0016829">
    <property type="term" value="F:lyase activity"/>
    <property type="evidence" value="ECO:0007669"/>
    <property type="project" value="UniProtKB-KW"/>
</dbReference>
<sequence>MPELPEVESARATVEAGALGRRIAAVDDTDTWECRPHAPGDIEHALVGRVLTGAFRRGKSMWCETSDVGGEDGSGPVLGIHLGMSGRIVVTDGEGRSIEGGDWLGGRYGRVADQPDRKPEWDRFTLRFADGGELRLFDKRRLGRVRLDPDLSALGPDAQQVELAEFSARVGRGTAPVKARLLDQSVVAGVGNLLADETLWQARISPRRPAGSLAPDDLAVLHAALRAATEAAITHGGVHTGEVIEHRGAGGHCPRCGAELSRATVGGRTTFWCPEEQR</sequence>
<evidence type="ECO:0000256" key="6">
    <source>
        <dbReference type="ARBA" id="ARBA00022801"/>
    </source>
</evidence>
<dbReference type="GO" id="GO:0008270">
    <property type="term" value="F:zinc ion binding"/>
    <property type="evidence" value="ECO:0007669"/>
    <property type="project" value="UniProtKB-KW"/>
</dbReference>
<evidence type="ECO:0000256" key="10">
    <source>
        <dbReference type="ARBA" id="ARBA00023239"/>
    </source>
</evidence>
<dbReference type="SMART" id="SM00898">
    <property type="entry name" value="Fapy_DNA_glyco"/>
    <property type="match status" value="1"/>
</dbReference>
<evidence type="ECO:0000256" key="12">
    <source>
        <dbReference type="ARBA" id="ARBA00023295"/>
    </source>
</evidence>
<comment type="similarity">
    <text evidence="2">Belongs to the FPG family.</text>
</comment>
<evidence type="ECO:0000256" key="5">
    <source>
        <dbReference type="ARBA" id="ARBA00022771"/>
    </source>
</evidence>
<feature type="domain" description="Formamidopyrimidine-DNA glycosylase catalytic" evidence="15">
    <location>
        <begin position="2"/>
        <end position="143"/>
    </location>
</feature>
<keyword evidence="4" id="KW-0227">DNA damage</keyword>
<reference evidence="16 17" key="1">
    <citation type="submission" date="2016-10" db="EMBL/GenBank/DDBJ databases">
        <authorList>
            <person name="de Groot N.N."/>
        </authorList>
    </citation>
    <scope>NUCLEOTIDE SEQUENCE [LARGE SCALE GENOMIC DNA]</scope>
    <source>
        <strain evidence="16 17">MON 2.2</strain>
    </source>
</reference>
<dbReference type="SUPFAM" id="SSF57716">
    <property type="entry name" value="Glucocorticoid receptor-like (DNA-binding domain)"/>
    <property type="match status" value="1"/>
</dbReference>
<dbReference type="Proteomes" id="UP000198546">
    <property type="component" value="Chromosome i"/>
</dbReference>
<gene>
    <name evidence="16" type="ORF">SAMN04489747_1300</name>
</gene>
<feature type="domain" description="FPG-type" evidence="14">
    <location>
        <begin position="244"/>
        <end position="278"/>
    </location>
</feature>
<keyword evidence="3" id="KW-0479">Metal-binding</keyword>
<dbReference type="Gene3D" id="3.20.190.10">
    <property type="entry name" value="MutM-like, N-terminal"/>
    <property type="match status" value="1"/>
</dbReference>
<keyword evidence="8" id="KW-0238">DNA-binding</keyword>
<dbReference type="GO" id="GO:0003906">
    <property type="term" value="F:DNA-(apurinic or apyrimidinic site) endonuclease activity"/>
    <property type="evidence" value="ECO:0007669"/>
    <property type="project" value="InterPro"/>
</dbReference>
<dbReference type="GO" id="GO:0008534">
    <property type="term" value="F:oxidized purine nucleobase lesion DNA N-glycosylase activity"/>
    <property type="evidence" value="ECO:0007669"/>
    <property type="project" value="UniProtKB-EC"/>
</dbReference>
<evidence type="ECO:0000259" key="14">
    <source>
        <dbReference type="PROSITE" id="PS51066"/>
    </source>
</evidence>
<evidence type="ECO:0000256" key="3">
    <source>
        <dbReference type="ARBA" id="ARBA00022723"/>
    </source>
</evidence>
<organism evidence="16 17">
    <name type="scientific">Auraticoccus monumenti</name>
    <dbReference type="NCBI Taxonomy" id="675864"/>
    <lineage>
        <taxon>Bacteria</taxon>
        <taxon>Bacillati</taxon>
        <taxon>Actinomycetota</taxon>
        <taxon>Actinomycetes</taxon>
        <taxon>Propionibacteriales</taxon>
        <taxon>Propionibacteriaceae</taxon>
        <taxon>Auraticoccus</taxon>
    </lineage>
</organism>
<evidence type="ECO:0000313" key="16">
    <source>
        <dbReference type="EMBL" id="SDD58978.1"/>
    </source>
</evidence>
<dbReference type="InterPro" id="IPR035937">
    <property type="entry name" value="FPG_N"/>
</dbReference>
<evidence type="ECO:0000256" key="9">
    <source>
        <dbReference type="ARBA" id="ARBA00023204"/>
    </source>
</evidence>
<protein>
    <submittedName>
        <fullName evidence="16">Formamidopyrimidine-DNA glycosylase</fullName>
    </submittedName>
</protein>
<dbReference type="GO" id="GO:0006284">
    <property type="term" value="P:base-excision repair"/>
    <property type="evidence" value="ECO:0007669"/>
    <property type="project" value="InterPro"/>
</dbReference>
<keyword evidence="11" id="KW-0511">Multifunctional enzyme</keyword>
<keyword evidence="10" id="KW-0456">Lyase</keyword>
<name>A0A1G6VZI7_9ACTN</name>
<evidence type="ECO:0000256" key="11">
    <source>
        <dbReference type="ARBA" id="ARBA00023268"/>
    </source>
</evidence>
<keyword evidence="12" id="KW-0326">Glycosidase</keyword>
<evidence type="ECO:0000256" key="7">
    <source>
        <dbReference type="ARBA" id="ARBA00022833"/>
    </source>
</evidence>
<evidence type="ECO:0000313" key="17">
    <source>
        <dbReference type="Proteomes" id="UP000198546"/>
    </source>
</evidence>
<dbReference type="EMBL" id="LT629688">
    <property type="protein sequence ID" value="SDD58978.1"/>
    <property type="molecule type" value="Genomic_DNA"/>
</dbReference>
<dbReference type="SUPFAM" id="SSF81624">
    <property type="entry name" value="N-terminal domain of MutM-like DNA repair proteins"/>
    <property type="match status" value="1"/>
</dbReference>
<evidence type="ECO:0000256" key="2">
    <source>
        <dbReference type="ARBA" id="ARBA00009409"/>
    </source>
</evidence>
<dbReference type="Pfam" id="PF06831">
    <property type="entry name" value="H2TH"/>
    <property type="match status" value="1"/>
</dbReference>
<accession>A0A1G6VZI7</accession>